<reference evidence="2 3" key="1">
    <citation type="submission" date="2017-08" db="EMBL/GenBank/DDBJ databases">
        <title>Acidophilic green algal genome provides insights into adaptation to an acidic environment.</title>
        <authorList>
            <person name="Hirooka S."/>
            <person name="Hirose Y."/>
            <person name="Kanesaki Y."/>
            <person name="Higuchi S."/>
            <person name="Fujiwara T."/>
            <person name="Onuma R."/>
            <person name="Era A."/>
            <person name="Ohbayashi R."/>
            <person name="Uzuka A."/>
            <person name="Nozaki H."/>
            <person name="Yoshikawa H."/>
            <person name="Miyagishima S.Y."/>
        </authorList>
    </citation>
    <scope>NUCLEOTIDE SEQUENCE [LARGE SCALE GENOMIC DNA]</scope>
    <source>
        <strain evidence="2 3">NIES-2499</strain>
    </source>
</reference>
<evidence type="ECO:0000313" key="2">
    <source>
        <dbReference type="EMBL" id="GAX77859.1"/>
    </source>
</evidence>
<feature type="region of interest" description="Disordered" evidence="1">
    <location>
        <begin position="51"/>
        <end position="109"/>
    </location>
</feature>
<feature type="compositionally biased region" description="Low complexity" evidence="1">
    <location>
        <begin position="339"/>
        <end position="359"/>
    </location>
</feature>
<feature type="compositionally biased region" description="Low complexity" evidence="1">
    <location>
        <begin position="293"/>
        <end position="316"/>
    </location>
</feature>
<feature type="compositionally biased region" description="Polar residues" evidence="1">
    <location>
        <begin position="140"/>
        <end position="155"/>
    </location>
</feature>
<feature type="compositionally biased region" description="Polar residues" evidence="1">
    <location>
        <begin position="318"/>
        <end position="338"/>
    </location>
</feature>
<name>A0A250X4L4_9CHLO</name>
<dbReference type="EMBL" id="BEGY01000027">
    <property type="protein sequence ID" value="GAX77859.1"/>
    <property type="molecule type" value="Genomic_DNA"/>
</dbReference>
<feature type="region of interest" description="Disordered" evidence="1">
    <location>
        <begin position="289"/>
        <end position="379"/>
    </location>
</feature>
<feature type="compositionally biased region" description="Polar residues" evidence="1">
    <location>
        <begin position="175"/>
        <end position="184"/>
    </location>
</feature>
<feature type="compositionally biased region" description="Low complexity" evidence="1">
    <location>
        <begin position="196"/>
        <end position="205"/>
    </location>
</feature>
<dbReference type="AlphaFoldDB" id="A0A250X4L4"/>
<feature type="compositionally biased region" description="Polar residues" evidence="1">
    <location>
        <begin position="99"/>
        <end position="109"/>
    </location>
</feature>
<organism evidence="2 3">
    <name type="scientific">Chlamydomonas eustigma</name>
    <dbReference type="NCBI Taxonomy" id="1157962"/>
    <lineage>
        <taxon>Eukaryota</taxon>
        <taxon>Viridiplantae</taxon>
        <taxon>Chlorophyta</taxon>
        <taxon>core chlorophytes</taxon>
        <taxon>Chlorophyceae</taxon>
        <taxon>CS clade</taxon>
        <taxon>Chlamydomonadales</taxon>
        <taxon>Chlamydomonadaceae</taxon>
        <taxon>Chlamydomonas</taxon>
    </lineage>
</organism>
<evidence type="ECO:0000313" key="3">
    <source>
        <dbReference type="Proteomes" id="UP000232323"/>
    </source>
</evidence>
<keyword evidence="3" id="KW-1185">Reference proteome</keyword>
<feature type="region of interest" description="Disordered" evidence="1">
    <location>
        <begin position="136"/>
        <end position="205"/>
    </location>
</feature>
<feature type="compositionally biased region" description="Low complexity" evidence="1">
    <location>
        <begin position="83"/>
        <end position="98"/>
    </location>
</feature>
<proteinExistence type="predicted"/>
<dbReference type="Proteomes" id="UP000232323">
    <property type="component" value="Unassembled WGS sequence"/>
</dbReference>
<evidence type="ECO:0000256" key="1">
    <source>
        <dbReference type="SAM" id="MobiDB-lite"/>
    </source>
</evidence>
<comment type="caution">
    <text evidence="2">The sequence shown here is derived from an EMBL/GenBank/DDBJ whole genome shotgun (WGS) entry which is preliminary data.</text>
</comment>
<protein>
    <submittedName>
        <fullName evidence="2">Uncharacterized protein</fullName>
    </submittedName>
</protein>
<accession>A0A250X4L4</accession>
<feature type="compositionally biased region" description="Low complexity" evidence="1">
    <location>
        <begin position="64"/>
        <end position="76"/>
    </location>
</feature>
<sequence length="379" mass="38847">MLLAMLAGPLILQLPERLNVRTAYLEDWMEDQRQRQSFTVSSSYLAASPAGGVRSKITKSNAHPPDSTSPDAAAAPMNKSIDSRSSSAAESATSRATAPQTSDVMPNCSNCSLPTGNTLSGSSEGGLLARTELEAPASASYGQSSDDSTTISAGQHNEEASSIRGASPSLPPTATEHSTNQLPDTKSAGHSVGKTQSRQSVASPRSVAAAADNSAVVMALEVVKAALSVMLAGAWSSFRGGNISLSNYSLTLGLFTQLMKSKLGEANPATYGEFVVRMAVEMASVTYKKIQQPASSTTSSTTAPRSSPSSLSVPSSGIDCSSSGTAASTSIPSDKPTATASHGSTLSPSSPSHHGSSSARVGRQAQPVATELKKHTVQV</sequence>
<gene>
    <name evidence="2" type="ORF">CEUSTIGMA_g5301.t1</name>
</gene>